<dbReference type="Pfam" id="PF04628">
    <property type="entry name" value="Sedlin_N"/>
    <property type="match status" value="1"/>
</dbReference>
<dbReference type="GO" id="GO:0006888">
    <property type="term" value="P:endoplasmic reticulum to Golgi vesicle-mediated transport"/>
    <property type="evidence" value="ECO:0007669"/>
    <property type="project" value="InterPro"/>
</dbReference>
<dbReference type="SUPFAM" id="SSF64356">
    <property type="entry name" value="SNARE-like"/>
    <property type="match status" value="1"/>
</dbReference>
<gene>
    <name evidence="1" type="ORF">BcabD6B2_04590</name>
</gene>
<comment type="caution">
    <text evidence="1">The sequence shown here is derived from an EMBL/GenBank/DDBJ whole genome shotgun (WGS) entry which is preliminary data.</text>
</comment>
<evidence type="ECO:0000313" key="2">
    <source>
        <dbReference type="Proteomes" id="UP001497744"/>
    </source>
</evidence>
<dbReference type="CDD" id="cd14825">
    <property type="entry name" value="TRAPPC2_sedlin"/>
    <property type="match status" value="1"/>
</dbReference>
<dbReference type="GO" id="GO:0005737">
    <property type="term" value="C:cytoplasm"/>
    <property type="evidence" value="ECO:0007669"/>
    <property type="project" value="GOC"/>
</dbReference>
<dbReference type="InterPro" id="IPR011012">
    <property type="entry name" value="Longin-like_dom_sf"/>
</dbReference>
<name>A0AAV4LMG2_BABCB</name>
<dbReference type="EMBL" id="BPLF01000001">
    <property type="protein sequence ID" value="GIX61024.1"/>
    <property type="molecule type" value="Genomic_DNA"/>
</dbReference>
<dbReference type="InterPro" id="IPR006722">
    <property type="entry name" value="Sedlin"/>
</dbReference>
<dbReference type="AlphaFoldDB" id="A0AAV4LMG2"/>
<keyword evidence="2" id="KW-1185">Reference proteome</keyword>
<organism evidence="1 2">
    <name type="scientific">Babesia caballi</name>
    <dbReference type="NCBI Taxonomy" id="5871"/>
    <lineage>
        <taxon>Eukaryota</taxon>
        <taxon>Sar</taxon>
        <taxon>Alveolata</taxon>
        <taxon>Apicomplexa</taxon>
        <taxon>Aconoidasida</taxon>
        <taxon>Piroplasmida</taxon>
        <taxon>Babesiidae</taxon>
        <taxon>Babesia</taxon>
    </lineage>
</organism>
<reference evidence="1 2" key="1">
    <citation type="submission" date="2021-06" db="EMBL/GenBank/DDBJ databases">
        <title>Genome sequence of Babesia caballi.</title>
        <authorList>
            <person name="Yamagishi J."/>
            <person name="Kidaka T."/>
            <person name="Ochi A."/>
        </authorList>
    </citation>
    <scope>NUCLEOTIDE SEQUENCE [LARGE SCALE GENOMIC DNA]</scope>
    <source>
        <strain evidence="1">USDA-D6B2</strain>
    </source>
</reference>
<protein>
    <submittedName>
        <fullName evidence="1">Mbp-1 interacting protein-2a family protein</fullName>
    </submittedName>
</protein>
<dbReference type="GeneID" id="94192507"/>
<evidence type="ECO:0000313" key="1">
    <source>
        <dbReference type="EMBL" id="GIX61024.1"/>
    </source>
</evidence>
<proteinExistence type="predicted"/>
<sequence length="409" mass="44679">MVDLDAVPVQDGTASGPKSKILVLVIVGRDDRPLVIQDLSTPGWRPDPPHLASFVAHQALDVVDDLVWTNSSMYLAEVDVFDCLAVWAFVSASHTRFLLVTRAADWTPPKAEDAAAAPVPAPPSSEAIRLFFKDVHELYCKYLYNPLYAPDGMIVSRDFGARRAHEPLLRVEDAALLRAGDDLPQPLANLGQRVVEVGELLVAVREARGLHDAALRAVLEDGVRRVVDALEDALAPALELEVGGVPRVEDLLLVAQHEERLLECHTRARHVERVLANVHRRVERALAAQHAALPAVEEHPRVDVPQAAHGGDELVVVPDEAPVVKKVHEHVGQRGHVVAGLAAAGVVHLEEAQHHAVEQVGANAAQVGVVEVSQLKEELDEQYERLHVLELRALYTCQLVRCGVEPFAR</sequence>
<accession>A0AAV4LMG2</accession>
<dbReference type="PANTHER" id="PTHR12403">
    <property type="entry name" value="TRAFFICKING PROTEIN PARTICLE COMPLEX SUBUNIT 2"/>
    <property type="match status" value="1"/>
</dbReference>
<dbReference type="Gene3D" id="3.30.450.70">
    <property type="match status" value="1"/>
</dbReference>
<dbReference type="Proteomes" id="UP001497744">
    <property type="component" value="Unassembled WGS sequence"/>
</dbReference>
<dbReference type="RefSeq" id="XP_067713095.1">
    <property type="nucleotide sequence ID" value="XM_067856994.1"/>
</dbReference>